<dbReference type="InParanoid" id="A0A7N2R2F1"/>
<accession>A0A7N2R2F1</accession>
<evidence type="ECO:0000256" key="1">
    <source>
        <dbReference type="ARBA" id="ARBA00022574"/>
    </source>
</evidence>
<evidence type="ECO:0000256" key="3">
    <source>
        <dbReference type="SAM" id="MobiDB-lite"/>
    </source>
</evidence>
<dbReference type="EMBL" id="LRBV02000004">
    <property type="status" value="NOT_ANNOTATED_CDS"/>
    <property type="molecule type" value="Genomic_DNA"/>
</dbReference>
<keyword evidence="1" id="KW-0853">WD repeat</keyword>
<dbReference type="SMART" id="SM00320">
    <property type="entry name" value="WD40"/>
    <property type="match status" value="5"/>
</dbReference>
<dbReference type="FunCoup" id="A0A7N2R2F1">
    <property type="interactions" value="1892"/>
</dbReference>
<dbReference type="InterPro" id="IPR015943">
    <property type="entry name" value="WD40/YVTN_repeat-like_dom_sf"/>
</dbReference>
<dbReference type="OMA" id="LWENICK"/>
<dbReference type="Proteomes" id="UP000594261">
    <property type="component" value="Chromosome 4"/>
</dbReference>
<organism evidence="4 5">
    <name type="scientific">Quercus lobata</name>
    <name type="common">Valley oak</name>
    <dbReference type="NCBI Taxonomy" id="97700"/>
    <lineage>
        <taxon>Eukaryota</taxon>
        <taxon>Viridiplantae</taxon>
        <taxon>Streptophyta</taxon>
        <taxon>Embryophyta</taxon>
        <taxon>Tracheophyta</taxon>
        <taxon>Spermatophyta</taxon>
        <taxon>Magnoliopsida</taxon>
        <taxon>eudicotyledons</taxon>
        <taxon>Gunneridae</taxon>
        <taxon>Pentapetalae</taxon>
        <taxon>rosids</taxon>
        <taxon>fabids</taxon>
        <taxon>Fagales</taxon>
        <taxon>Fagaceae</taxon>
        <taxon>Quercus</taxon>
    </lineage>
</organism>
<feature type="region of interest" description="Disordered" evidence="3">
    <location>
        <begin position="353"/>
        <end position="375"/>
    </location>
</feature>
<proteinExistence type="predicted"/>
<evidence type="ECO:0000313" key="5">
    <source>
        <dbReference type="Proteomes" id="UP000594261"/>
    </source>
</evidence>
<sequence>MVCIRKATIDDLLAMQTCNLFCLPENYQMKYYADGEDAYDMRKQLKGKQFHGHGHGHHNRQHGGGCCSVEKVEAKGTGKKVAKKQNSTDFSNKSTCSETLLKTYLEELAMEHHRFSLKEGLIDIDQWKGHSVGFNQCRMKTGLILTGKGDKVMYLWSLESYKCVEEYFVPDIVPLVDFDFDESKIVVPMSKSFILKTSFYDDPEAVVGCEDGTARLFDVYSRKCSQIIRMRAGPVTCLCLCDDQLILSGSSLGSITVSGSLSDRQLATLRSRITIGVFAGSTSGHTSCWDLRTMRSLWETRVSPNVVYSLQHLRSDKSTLVVGGIDGVLRTLDQNTGQVLASCVMEGNELSSSQNTYGATEKRKGRRLSEGMPIDSIPKSARPPITCLAVGMKKVVTAHNGRHIRLWKFNS</sequence>
<name>A0A7N2R2F1_QUELO</name>
<dbReference type="AlphaFoldDB" id="A0A7N2R2F1"/>
<dbReference type="InterPro" id="IPR042627">
    <property type="entry name" value="FBXW2"/>
</dbReference>
<dbReference type="Gramene" id="QL04p010150:mrna">
    <property type="protein sequence ID" value="QL04p010150:mrna"/>
    <property type="gene ID" value="QL04p010150"/>
</dbReference>
<dbReference type="Gene3D" id="3.40.630.30">
    <property type="match status" value="1"/>
</dbReference>
<dbReference type="InterPro" id="IPR036322">
    <property type="entry name" value="WD40_repeat_dom_sf"/>
</dbReference>
<evidence type="ECO:0000256" key="2">
    <source>
        <dbReference type="ARBA" id="ARBA00022737"/>
    </source>
</evidence>
<dbReference type="EnsemblPlants" id="QL04p010150:mrna">
    <property type="protein sequence ID" value="QL04p010150:mrna"/>
    <property type="gene ID" value="QL04p010150"/>
</dbReference>
<dbReference type="PANTHER" id="PTHR44436">
    <property type="entry name" value="F-BOX/WD REPEAT-CONTAINING PROTEIN 2"/>
    <property type="match status" value="1"/>
</dbReference>
<keyword evidence="2" id="KW-0677">Repeat</keyword>
<keyword evidence="5" id="KW-1185">Reference proteome</keyword>
<dbReference type="PANTHER" id="PTHR44436:SF1">
    <property type="entry name" value="F-BOX_WD REPEAT-CONTAINING PROTEIN 2"/>
    <property type="match status" value="1"/>
</dbReference>
<dbReference type="SUPFAM" id="SSF50978">
    <property type="entry name" value="WD40 repeat-like"/>
    <property type="match status" value="1"/>
</dbReference>
<reference evidence="4" key="2">
    <citation type="submission" date="2021-01" db="UniProtKB">
        <authorList>
            <consortium name="EnsemblPlants"/>
        </authorList>
    </citation>
    <scope>IDENTIFICATION</scope>
</reference>
<protein>
    <submittedName>
        <fullName evidence="4">Uncharacterized protein</fullName>
    </submittedName>
</protein>
<dbReference type="Gene3D" id="2.130.10.10">
    <property type="entry name" value="YVTN repeat-like/Quinoprotein amine dehydrogenase"/>
    <property type="match status" value="1"/>
</dbReference>
<dbReference type="InterPro" id="IPR001680">
    <property type="entry name" value="WD40_rpt"/>
</dbReference>
<evidence type="ECO:0000313" key="4">
    <source>
        <dbReference type="EnsemblPlants" id="QL04p010150:mrna"/>
    </source>
</evidence>
<reference evidence="4 5" key="1">
    <citation type="journal article" date="2016" name="G3 (Bethesda)">
        <title>First Draft Assembly and Annotation of the Genome of a California Endemic Oak Quercus lobata Nee (Fagaceae).</title>
        <authorList>
            <person name="Sork V.L."/>
            <person name="Fitz-Gibbon S.T."/>
            <person name="Puiu D."/>
            <person name="Crepeau M."/>
            <person name="Gugger P.F."/>
            <person name="Sherman R."/>
            <person name="Stevens K."/>
            <person name="Langley C.H."/>
            <person name="Pellegrini M."/>
            <person name="Salzberg S.L."/>
        </authorList>
    </citation>
    <scope>NUCLEOTIDE SEQUENCE [LARGE SCALE GENOMIC DNA]</scope>
    <source>
        <strain evidence="4 5">cv. SW786</strain>
    </source>
</reference>